<dbReference type="Proteomes" id="UP000053695">
    <property type="component" value="Unassembled WGS sequence"/>
</dbReference>
<dbReference type="RefSeq" id="WP_004591068.1">
    <property type="nucleotide sequence ID" value="NZ_APMM01000021.1"/>
</dbReference>
<accession>N6VQR4</accession>
<comment type="caution">
    <text evidence="1">The sequence shown here is derived from an EMBL/GenBank/DDBJ whole genome shotgun (WGS) entry which is preliminary data.</text>
</comment>
<reference evidence="1 2" key="1">
    <citation type="journal article" date="2013" name="Genome Announc.">
        <title>Draft Genome Sequence of a Highly Flagellated, Fast-Swimming Archaeon, Methanocaldococcus villosus Strain KIN24-T80 (DSM 22612).</title>
        <authorList>
            <person name="Thennarasu S."/>
            <person name="Polireddy D."/>
            <person name="Antony A."/>
            <person name="Yada M.R."/>
            <person name="Algarawi S."/>
            <person name="Sivakumar N."/>
        </authorList>
    </citation>
    <scope>NUCLEOTIDE SEQUENCE [LARGE SCALE GENOMIC DNA]</scope>
    <source>
        <strain evidence="1 2">KIN24-T80</strain>
    </source>
</reference>
<name>N6VQR4_9EURY</name>
<dbReference type="STRING" id="1069083.GCA_000371805_00937"/>
<proteinExistence type="predicted"/>
<evidence type="ECO:0000313" key="2">
    <source>
        <dbReference type="Proteomes" id="UP000053695"/>
    </source>
</evidence>
<organism evidence="1 2">
    <name type="scientific">Methanocaldococcus villosus KIN24-T80</name>
    <dbReference type="NCBI Taxonomy" id="1069083"/>
    <lineage>
        <taxon>Archaea</taxon>
        <taxon>Methanobacteriati</taxon>
        <taxon>Methanobacteriota</taxon>
        <taxon>Methanomada group</taxon>
        <taxon>Methanococci</taxon>
        <taxon>Methanococcales</taxon>
        <taxon>Methanocaldococcaceae</taxon>
        <taxon>Methanocaldococcus</taxon>
    </lineage>
</organism>
<evidence type="ECO:0000313" key="1">
    <source>
        <dbReference type="EMBL" id="ENN96240.1"/>
    </source>
</evidence>
<dbReference type="PATRIC" id="fig|1069083.5.peg.672"/>
<gene>
    <name evidence="1" type="ORF">J422_03438</name>
</gene>
<sequence>MQIYFWSKSATKPQNKMEDKLYFNEVTTDEGGGILDLIQALEKKIGNWRDFNNDVDPENASVKKWIKKILESYPDRSDDEVEYLIDTFRAALNTKSKEADKFLIGVLQMENILVIVHCRKDPSLAEIKDKLYAVRVLLHPKNIIRADIIKKDGENIILGAFEYSRRMSKGHAKFWGIEPEDVGWESIGTIRLNVELEEFDFPIQIPIEQDDLKNLIDKGIISPTGRIKIGRSEGKVTKVFVHNKAYEYKMFYDMFVALTERLTEYRRRFEKLIPTQQKISMYFSNDRKYQYMEDEKAVYSFTQDREELKFKKEHPKYIVCFFTKSTPGIEPKHSFLLKLYQSIFEDTRELEIFHAGEEISLEPFKIGGLKIYNQVDISEDVVKFSENLMKQIKDTQSRKGKVLLEYLFCKVYSENIRNPHLKSLFEFIIENIIKAEIEYEFRNSGILQAENILEFKSADDVLGNPSKFVKKKLVPTIKKYLDGEVQRHCIIYGIEDNFDIKPIYHLKNDQITWMEKKANEELNEENVKIHILPIPYNNGLILAVYMIPIYG</sequence>
<keyword evidence="2" id="KW-1185">Reference proteome</keyword>
<dbReference type="OrthoDB" id="359247at2157"/>
<dbReference type="EMBL" id="APMM01000021">
    <property type="protein sequence ID" value="ENN96240.1"/>
    <property type="molecule type" value="Genomic_DNA"/>
</dbReference>
<dbReference type="AlphaFoldDB" id="N6VQR4"/>
<protein>
    <submittedName>
        <fullName evidence="1">Uncharacterized protein</fullName>
    </submittedName>
</protein>